<keyword evidence="3" id="KW-1185">Reference proteome</keyword>
<feature type="chain" id="PRO_5017558166" evidence="1">
    <location>
        <begin position="23"/>
        <end position="422"/>
    </location>
</feature>
<accession>A0A3D9FDB9</accession>
<evidence type="ECO:0000313" key="2">
    <source>
        <dbReference type="EMBL" id="RED15557.1"/>
    </source>
</evidence>
<evidence type="ECO:0000256" key="1">
    <source>
        <dbReference type="SAM" id="SignalP"/>
    </source>
</evidence>
<gene>
    <name evidence="2" type="ORF">DFR46_0552</name>
</gene>
<dbReference type="OrthoDB" id="7325958at2"/>
<dbReference type="SUPFAM" id="SSF48452">
    <property type="entry name" value="TPR-like"/>
    <property type="match status" value="1"/>
</dbReference>
<proteinExistence type="predicted"/>
<dbReference type="EMBL" id="QRDP01000004">
    <property type="protein sequence ID" value="RED15557.1"/>
    <property type="molecule type" value="Genomic_DNA"/>
</dbReference>
<sequence length="422" mass="44593">MLKKFKGLAIAGVIATAAIAVAGPIFAQDATLQYSLSRDVREAAEQAQAAIAQSNFPAATNFLNQAATAAQTDGDRYVLATMQLDVANRTFNTAAQVTAINALLASPLIGVEQRANLYYHRARISYHAQNSDAARTDLQAAINAGTSNPRIYVAMASLVDEAGDHAGALTLVDRAFEIHRTAGLATPVDWYRRAISMAQGLNDVGRISAYGQSMLAEHPAQRNWRDVLIQHRTAYAADPEAAIDLWRLQDAAGALTGEFDYRDYARVANGRRLPAEIERIVQAGRANNMLDGGNSEIATLDRGTTAAAQRLSSALPGRAQAAAAAATGANAMSAADDYVSLGDYAAAIPLYRAAIEKGSIDTELANIRLGMALARTGDAAGARAALDQVVGPRASIARLWRIYVDMPRATSAPVAQEAAASE</sequence>
<dbReference type="Gene3D" id="1.25.40.10">
    <property type="entry name" value="Tetratricopeptide repeat domain"/>
    <property type="match status" value="1"/>
</dbReference>
<organism evidence="2 3">
    <name type="scientific">Parasphingopyxis lamellibrachiae</name>
    <dbReference type="NCBI Taxonomy" id="680125"/>
    <lineage>
        <taxon>Bacteria</taxon>
        <taxon>Pseudomonadati</taxon>
        <taxon>Pseudomonadota</taxon>
        <taxon>Alphaproteobacteria</taxon>
        <taxon>Sphingomonadales</taxon>
        <taxon>Sphingomonadaceae</taxon>
        <taxon>Parasphingopyxis</taxon>
    </lineage>
</organism>
<dbReference type="RefSeq" id="WP_116235065.1">
    <property type="nucleotide sequence ID" value="NZ_QRDP01000004.1"/>
</dbReference>
<reference evidence="2 3" key="1">
    <citation type="submission" date="2018-07" db="EMBL/GenBank/DDBJ databases">
        <title>Genomic Encyclopedia of Type Strains, Phase IV (KMG-IV): sequencing the most valuable type-strain genomes for metagenomic binning, comparative biology and taxonomic classification.</title>
        <authorList>
            <person name="Goeker M."/>
        </authorList>
    </citation>
    <scope>NUCLEOTIDE SEQUENCE [LARGE SCALE GENOMIC DNA]</scope>
    <source>
        <strain evidence="2 3">DSM 26725</strain>
    </source>
</reference>
<dbReference type="AlphaFoldDB" id="A0A3D9FDB9"/>
<name>A0A3D9FDB9_9SPHN</name>
<protein>
    <submittedName>
        <fullName evidence="2">Uncharacterized protein</fullName>
    </submittedName>
</protein>
<dbReference type="Proteomes" id="UP000256310">
    <property type="component" value="Unassembled WGS sequence"/>
</dbReference>
<keyword evidence="1" id="KW-0732">Signal</keyword>
<comment type="caution">
    <text evidence="2">The sequence shown here is derived from an EMBL/GenBank/DDBJ whole genome shotgun (WGS) entry which is preliminary data.</text>
</comment>
<dbReference type="InterPro" id="IPR011990">
    <property type="entry name" value="TPR-like_helical_dom_sf"/>
</dbReference>
<feature type="signal peptide" evidence="1">
    <location>
        <begin position="1"/>
        <end position="22"/>
    </location>
</feature>
<evidence type="ECO:0000313" key="3">
    <source>
        <dbReference type="Proteomes" id="UP000256310"/>
    </source>
</evidence>